<sequence>MVEKNVRQRERGRKRQRKDVDDDETASDKPFCGPRWSGKPCKNAFIRATLPVSTVVLNVMSSEQIEVYGLLVRLDEISGMFQTGVFPVPDERDRSPSPEPVYDNFGKRKNTRDQRLRKKIEDERHAIIGRLLKVVPDYVPPEWYKPKPTKIVEKLYIKSEEYPEINFIGLLIGPRGNTLKQLQAESGARIGIRGKGSVKVGRNMNISSDLNNLSEKLHCEIIADSQEKVDAAKKLCQEVMDKAIYSPAGANDLKRNQLRELAKLNGTFREDNNRVCNECGEPGHRGGCRNKDNFTMSLICGRCNNVGHLEKDCKVGEVSDLMDQEFENFMADVETEGVDQMPPPPPPPPNDQKVPPPPPPGGAVPPPPPPPASDRTVKPPPPPPPAEPATKASKVVKPRNAPPPPPPPPPAAAAAAAPPPGYDRYGYHYNYEGYGDYYDYYGR</sequence>
<evidence type="ECO:0000256" key="4">
    <source>
        <dbReference type="ARBA" id="ARBA00022664"/>
    </source>
</evidence>
<evidence type="ECO:0000313" key="17">
    <source>
        <dbReference type="Proteomes" id="UP000307173"/>
    </source>
</evidence>
<dbReference type="PROSITE" id="PS50084">
    <property type="entry name" value="KH_TYPE_1"/>
    <property type="match status" value="1"/>
</dbReference>
<name>A0A4T0X061_9ASCO</name>
<comment type="subcellular location">
    <subcellularLocation>
        <location evidence="1 13">Nucleus</location>
    </subcellularLocation>
</comment>
<dbReference type="Pfam" id="PF16275">
    <property type="entry name" value="SF1-HH"/>
    <property type="match status" value="1"/>
</dbReference>
<dbReference type="GO" id="GO:0005681">
    <property type="term" value="C:spliceosomal complex"/>
    <property type="evidence" value="ECO:0007669"/>
    <property type="project" value="UniProtKB-KW"/>
</dbReference>
<evidence type="ECO:0000256" key="3">
    <source>
        <dbReference type="ARBA" id="ARBA00017984"/>
    </source>
</evidence>
<dbReference type="Gene3D" id="6.10.140.1790">
    <property type="match status" value="1"/>
</dbReference>
<organism evidence="16 17">
    <name type="scientific">Pichia inconspicua</name>
    <dbReference type="NCBI Taxonomy" id="52247"/>
    <lineage>
        <taxon>Eukaryota</taxon>
        <taxon>Fungi</taxon>
        <taxon>Dikarya</taxon>
        <taxon>Ascomycota</taxon>
        <taxon>Saccharomycotina</taxon>
        <taxon>Pichiomycetes</taxon>
        <taxon>Pichiales</taxon>
        <taxon>Pichiaceae</taxon>
        <taxon>Pichia</taxon>
    </lineage>
</organism>
<evidence type="ECO:0000256" key="9">
    <source>
        <dbReference type="ARBA" id="ARBA00023187"/>
    </source>
</evidence>
<dbReference type="Gene3D" id="3.30.1370.10">
    <property type="entry name" value="K Homology domain, type 1"/>
    <property type="match status" value="1"/>
</dbReference>
<keyword evidence="9 13" id="KW-0508">mRNA splicing</keyword>
<dbReference type="Gene3D" id="4.10.60.10">
    <property type="entry name" value="Zinc finger, CCHC-type"/>
    <property type="match status" value="1"/>
</dbReference>
<dbReference type="SUPFAM" id="SSF57756">
    <property type="entry name" value="Retrovirus zinc finger-like domains"/>
    <property type="match status" value="1"/>
</dbReference>
<dbReference type="PROSITE" id="PS50158">
    <property type="entry name" value="ZF_CCHC"/>
    <property type="match status" value="1"/>
</dbReference>
<comment type="function">
    <text evidence="13">Necessary for the splicing of pre-mRNA. Has a role in the recognition of the branch site (5'-UACUAAC-3'), the pyrimidine tract and the 3'-splice site at the 3'-end of introns.</text>
</comment>
<dbReference type="GO" id="GO:0045131">
    <property type="term" value="F:pre-mRNA branch point binding"/>
    <property type="evidence" value="ECO:0007669"/>
    <property type="project" value="UniProtKB-UniRule"/>
</dbReference>
<feature type="region of interest" description="Disordered" evidence="14">
    <location>
        <begin position="88"/>
        <end position="107"/>
    </location>
</feature>
<protein>
    <recommendedName>
        <fullName evidence="3 13">Branchpoint-bridging protein</fullName>
    </recommendedName>
</protein>
<dbReference type="GO" id="GO:0000398">
    <property type="term" value="P:mRNA splicing, via spliceosome"/>
    <property type="evidence" value="ECO:0007669"/>
    <property type="project" value="UniProtKB-UniRule"/>
</dbReference>
<feature type="region of interest" description="Disordered" evidence="14">
    <location>
        <begin position="336"/>
        <end position="425"/>
    </location>
</feature>
<feature type="compositionally biased region" description="Pro residues" evidence="14">
    <location>
        <begin position="341"/>
        <end position="387"/>
    </location>
</feature>
<evidence type="ECO:0000256" key="2">
    <source>
        <dbReference type="ARBA" id="ARBA00010382"/>
    </source>
</evidence>
<dbReference type="OrthoDB" id="6777263at2759"/>
<dbReference type="SUPFAM" id="SSF54791">
    <property type="entry name" value="Eukaryotic type KH-domain (KH-domain type I)"/>
    <property type="match status" value="1"/>
</dbReference>
<evidence type="ECO:0000256" key="11">
    <source>
        <dbReference type="PROSITE-ProRule" id="PRU00047"/>
    </source>
</evidence>
<dbReference type="InterPro" id="IPR036875">
    <property type="entry name" value="Znf_CCHC_sf"/>
</dbReference>
<evidence type="ECO:0000313" key="16">
    <source>
        <dbReference type="EMBL" id="TID26162.1"/>
    </source>
</evidence>
<keyword evidence="6 11" id="KW-0863">Zinc-finger</keyword>
<evidence type="ECO:0000256" key="6">
    <source>
        <dbReference type="ARBA" id="ARBA00022771"/>
    </source>
</evidence>
<dbReference type="GO" id="GO:0008270">
    <property type="term" value="F:zinc ion binding"/>
    <property type="evidence" value="ECO:0007669"/>
    <property type="project" value="UniProtKB-UniRule"/>
</dbReference>
<keyword evidence="17" id="KW-1185">Reference proteome</keyword>
<dbReference type="InterPro" id="IPR055256">
    <property type="entry name" value="KH_1_KHDC4/BBP-like"/>
</dbReference>
<dbReference type="InterPro" id="IPR045071">
    <property type="entry name" value="BBP-like"/>
</dbReference>
<dbReference type="InterPro" id="IPR047086">
    <property type="entry name" value="SF1-HH_sf"/>
</dbReference>
<keyword evidence="10 13" id="KW-0539">Nucleus</keyword>
<dbReference type="SMART" id="SM00322">
    <property type="entry name" value="KH"/>
    <property type="match status" value="1"/>
</dbReference>
<dbReference type="PANTHER" id="PTHR11208:SF45">
    <property type="entry name" value="SPLICING FACTOR 1"/>
    <property type="match status" value="1"/>
</dbReference>
<proteinExistence type="inferred from homology"/>
<dbReference type="GO" id="GO:0048024">
    <property type="term" value="P:regulation of mRNA splicing, via spliceosome"/>
    <property type="evidence" value="ECO:0007669"/>
    <property type="project" value="TreeGrafter"/>
</dbReference>
<keyword evidence="8 12" id="KW-0694">RNA-binding</keyword>
<gene>
    <name evidence="16" type="ORF">CANINC_002857</name>
</gene>
<keyword evidence="7 13" id="KW-0862">Zinc</keyword>
<keyword evidence="5 13" id="KW-0479">Metal-binding</keyword>
<comment type="similarity">
    <text evidence="2 13">Belongs to the BBP/SF1 family.</text>
</comment>
<dbReference type="PANTHER" id="PTHR11208">
    <property type="entry name" value="RNA-BINDING PROTEIN RELATED"/>
    <property type="match status" value="1"/>
</dbReference>
<dbReference type="InterPro" id="IPR036612">
    <property type="entry name" value="KH_dom_type_1_sf"/>
</dbReference>
<dbReference type="Proteomes" id="UP000307173">
    <property type="component" value="Unassembled WGS sequence"/>
</dbReference>
<evidence type="ECO:0000259" key="15">
    <source>
        <dbReference type="PROSITE" id="PS50158"/>
    </source>
</evidence>
<evidence type="ECO:0000256" key="7">
    <source>
        <dbReference type="ARBA" id="ARBA00022833"/>
    </source>
</evidence>
<reference evidence="16 17" key="1">
    <citation type="journal article" date="2019" name="Front. Genet.">
        <title>Whole-Genome Sequencing of the Opportunistic Yeast Pathogen Candida inconspicua Uncovers Its Hybrid Origin.</title>
        <authorList>
            <person name="Mixao V."/>
            <person name="Hansen A.P."/>
            <person name="Saus E."/>
            <person name="Boekhout T."/>
            <person name="Lass-Florl C."/>
            <person name="Gabaldon T."/>
        </authorList>
    </citation>
    <scope>NUCLEOTIDE SEQUENCE [LARGE SCALE GENOMIC DNA]</scope>
    <source>
        <strain evidence="16 17">CBS 180</strain>
    </source>
</reference>
<keyword evidence="4 13" id="KW-0507">mRNA processing</keyword>
<dbReference type="AlphaFoldDB" id="A0A4T0X061"/>
<comment type="caution">
    <text evidence="16">The sequence shown here is derived from an EMBL/GenBank/DDBJ whole genome shotgun (WGS) entry which is preliminary data.</text>
</comment>
<dbReference type="GO" id="GO:0003729">
    <property type="term" value="F:mRNA binding"/>
    <property type="evidence" value="ECO:0007669"/>
    <property type="project" value="TreeGrafter"/>
</dbReference>
<evidence type="ECO:0000256" key="14">
    <source>
        <dbReference type="SAM" id="MobiDB-lite"/>
    </source>
</evidence>
<dbReference type="InterPro" id="IPR032570">
    <property type="entry name" value="SF1-HH"/>
</dbReference>
<evidence type="ECO:0000256" key="5">
    <source>
        <dbReference type="ARBA" id="ARBA00022723"/>
    </source>
</evidence>
<evidence type="ECO:0000256" key="10">
    <source>
        <dbReference type="ARBA" id="ARBA00023242"/>
    </source>
</evidence>
<dbReference type="Pfam" id="PF22675">
    <property type="entry name" value="KH-I_KHDC4-BBP"/>
    <property type="match status" value="1"/>
</dbReference>
<dbReference type="STRING" id="52247.A0A4T0X061"/>
<evidence type="ECO:0000256" key="1">
    <source>
        <dbReference type="ARBA" id="ARBA00004123"/>
    </source>
</evidence>
<keyword evidence="13" id="KW-0747">Spliceosome</keyword>
<feature type="region of interest" description="Disordered" evidence="14">
    <location>
        <begin position="1"/>
        <end position="33"/>
    </location>
</feature>
<evidence type="ECO:0000256" key="8">
    <source>
        <dbReference type="ARBA" id="ARBA00022884"/>
    </source>
</evidence>
<accession>A0A4T0X061</accession>
<evidence type="ECO:0000256" key="12">
    <source>
        <dbReference type="PROSITE-ProRule" id="PRU00117"/>
    </source>
</evidence>
<dbReference type="EMBL" id="SELW01000468">
    <property type="protein sequence ID" value="TID26162.1"/>
    <property type="molecule type" value="Genomic_DNA"/>
</dbReference>
<feature type="compositionally biased region" description="Pro residues" evidence="14">
    <location>
        <begin position="400"/>
        <end position="421"/>
    </location>
</feature>
<evidence type="ECO:0000256" key="13">
    <source>
        <dbReference type="RuleBase" id="RU367126"/>
    </source>
</evidence>
<dbReference type="InterPro" id="IPR004087">
    <property type="entry name" value="KH_dom"/>
</dbReference>
<dbReference type="InterPro" id="IPR001878">
    <property type="entry name" value="Znf_CCHC"/>
</dbReference>
<feature type="domain" description="CCHC-type" evidence="15">
    <location>
        <begin position="300"/>
        <end position="314"/>
    </location>
</feature>